<dbReference type="GO" id="GO:0004478">
    <property type="term" value="F:methionine adenosyltransferase activity"/>
    <property type="evidence" value="ECO:0007669"/>
    <property type="project" value="UniProtKB-UniRule"/>
</dbReference>
<dbReference type="Gene3D" id="3.30.300.10">
    <property type="match status" value="3"/>
</dbReference>
<comment type="pathway">
    <text evidence="1 10">Amino-acid biosynthesis; S-adenosyl-L-methionine biosynthesis; S-adenosyl-L-methionine from L-methionine: step 1/1.</text>
</comment>
<gene>
    <name evidence="10" type="primary">metK</name>
    <name evidence="16" type="ORF">HH212_06880</name>
</gene>
<dbReference type="FunFam" id="3.30.300.10:FF:000004">
    <property type="entry name" value="S-adenosylmethionine synthase"/>
    <property type="match status" value="1"/>
</dbReference>
<dbReference type="UniPathway" id="UPA00315">
    <property type="reaction ID" value="UER00080"/>
</dbReference>
<keyword evidence="3 10" id="KW-0554">One-carbon metabolism</keyword>
<dbReference type="GO" id="GO:0000287">
    <property type="term" value="F:magnesium ion binding"/>
    <property type="evidence" value="ECO:0007669"/>
    <property type="project" value="UniProtKB-UniRule"/>
</dbReference>
<comment type="cofactor">
    <cofactor evidence="10">
        <name>Mg(2+)</name>
        <dbReference type="ChEBI" id="CHEBI:18420"/>
    </cofactor>
    <text evidence="10">Binds 2 divalent ions per subunit.</text>
</comment>
<dbReference type="EC" id="2.5.1.6" evidence="10"/>
<sequence length="389" mass="42326">MSSNDFLFTSESVSEGHPDKVADQISDAILDAILEQDPTARVAAETLCNTGLVVLAGEITTHANVDYIQVARNTIKRIGYDNTDFGIDYKGCAVMVCYDKQSPDIAQGVDEGAGIDLDQGAGDQGLMFGYACDETPELMPAAIYYAHRLVERQSQLRKDGRLPWLRPDAKSQVTLRYVDGRPVSVNTVVLSTQHAPEIGHNQIEEAVIEEIIKPVLPREWLQDTRYLVNPTGRFVIGGPQGDCGLTGRKIIVDTYGGAAPHGGGAFSGKDPSKVDRSAAYAARYVAKNVVAAGLARQCQVQVSYAIGVARPINITVYTEGTGVISDEKIAQLVMEHFDLRPKGIVQMLDLLRPIYQKSAAYGHFGREEPEFSWERTDKAALLRAEAGLA</sequence>
<comment type="cofactor">
    <cofactor evidence="10">
        <name>K(+)</name>
        <dbReference type="ChEBI" id="CHEBI:29103"/>
    </cofactor>
    <text evidence="10">Binds 1 potassium ion per subunit.</text>
</comment>
<evidence type="ECO:0000313" key="17">
    <source>
        <dbReference type="Proteomes" id="UP000502415"/>
    </source>
</evidence>
<keyword evidence="7 10" id="KW-0067">ATP-binding</keyword>
<dbReference type="PROSITE" id="PS00376">
    <property type="entry name" value="ADOMET_SYNTHASE_1"/>
    <property type="match status" value="1"/>
</dbReference>
<dbReference type="Pfam" id="PF02772">
    <property type="entry name" value="S-AdoMet_synt_M"/>
    <property type="match status" value="1"/>
</dbReference>
<evidence type="ECO:0000259" key="14">
    <source>
        <dbReference type="Pfam" id="PF02772"/>
    </source>
</evidence>
<dbReference type="PROSITE" id="PS00377">
    <property type="entry name" value="ADOMET_SYNTHASE_2"/>
    <property type="match status" value="1"/>
</dbReference>
<dbReference type="InterPro" id="IPR002133">
    <property type="entry name" value="S-AdoMet_synthetase"/>
</dbReference>
<feature type="binding site" description="in other chain" evidence="10">
    <location>
        <begin position="168"/>
        <end position="170"/>
    </location>
    <ligand>
        <name>ATP</name>
        <dbReference type="ChEBI" id="CHEBI:30616"/>
        <note>ligand shared between two neighboring subunits</note>
    </ligand>
</feature>
<dbReference type="InterPro" id="IPR022630">
    <property type="entry name" value="S-AdoMet_synt_C"/>
</dbReference>
<evidence type="ECO:0000256" key="6">
    <source>
        <dbReference type="ARBA" id="ARBA00022741"/>
    </source>
</evidence>
<feature type="domain" description="S-adenosylmethionine synthetase N-terminal" evidence="13">
    <location>
        <begin position="6"/>
        <end position="103"/>
    </location>
</feature>
<evidence type="ECO:0000256" key="3">
    <source>
        <dbReference type="ARBA" id="ARBA00022563"/>
    </source>
</evidence>
<dbReference type="InterPro" id="IPR022636">
    <property type="entry name" value="S-AdoMet_synthetase_sfam"/>
</dbReference>
<keyword evidence="4 10" id="KW-0808">Transferase</keyword>
<evidence type="ECO:0000256" key="12">
    <source>
        <dbReference type="RuleBase" id="RU004462"/>
    </source>
</evidence>
<name>A0A7Z2VV39_9BURK</name>
<feature type="binding site" evidence="10">
    <location>
        <position position="45"/>
    </location>
    <ligand>
        <name>K(+)</name>
        <dbReference type="ChEBI" id="CHEBI:29103"/>
    </ligand>
</feature>
<dbReference type="Pfam" id="PF02773">
    <property type="entry name" value="S-AdoMet_synt_C"/>
    <property type="match status" value="1"/>
</dbReference>
<evidence type="ECO:0000256" key="9">
    <source>
        <dbReference type="ARBA" id="ARBA00022958"/>
    </source>
</evidence>
<dbReference type="InterPro" id="IPR022631">
    <property type="entry name" value="ADOMET_SYNTHASE_CS"/>
</dbReference>
<dbReference type="PANTHER" id="PTHR11964">
    <property type="entry name" value="S-ADENOSYLMETHIONINE SYNTHETASE"/>
    <property type="match status" value="1"/>
</dbReference>
<keyword evidence="6 10" id="KW-0547">Nucleotide-binding</keyword>
<dbReference type="Proteomes" id="UP000502415">
    <property type="component" value="Chromosome"/>
</dbReference>
<dbReference type="PIRSF" id="PIRSF000497">
    <property type="entry name" value="MAT"/>
    <property type="match status" value="1"/>
</dbReference>
<dbReference type="InterPro" id="IPR022629">
    <property type="entry name" value="S-AdoMet_synt_central"/>
</dbReference>
<evidence type="ECO:0000313" key="16">
    <source>
        <dbReference type="EMBL" id="QJD99780.1"/>
    </source>
</evidence>
<feature type="binding site" evidence="10">
    <location>
        <position position="265"/>
    </location>
    <ligand>
        <name>ATP</name>
        <dbReference type="ChEBI" id="CHEBI:30616"/>
        <note>ligand shared between two neighboring subunits</note>
    </ligand>
</feature>
<comment type="subunit">
    <text evidence="10">Homotetramer; dimer of dimers.</text>
</comment>
<dbReference type="SUPFAM" id="SSF55973">
    <property type="entry name" value="S-adenosylmethionine synthetase"/>
    <property type="match status" value="3"/>
</dbReference>
<dbReference type="InterPro" id="IPR022628">
    <property type="entry name" value="S-AdoMet_synt_N"/>
</dbReference>
<evidence type="ECO:0000259" key="13">
    <source>
        <dbReference type="Pfam" id="PF00438"/>
    </source>
</evidence>
<evidence type="ECO:0000256" key="11">
    <source>
        <dbReference type="RuleBase" id="RU000542"/>
    </source>
</evidence>
<feature type="region of interest" description="Flexible loop" evidence="10">
    <location>
        <begin position="101"/>
        <end position="111"/>
    </location>
</feature>
<proteinExistence type="inferred from homology"/>
<evidence type="ECO:0000256" key="10">
    <source>
        <dbReference type="HAMAP-Rule" id="MF_00086"/>
    </source>
</evidence>
<comment type="similarity">
    <text evidence="2 10 12">Belongs to the AdoMet synthase family.</text>
</comment>
<comment type="subcellular location">
    <subcellularLocation>
        <location evidence="10 11">Cytoplasm</location>
    </subcellularLocation>
</comment>
<keyword evidence="9 10" id="KW-0630">Potassium</keyword>
<feature type="binding site" evidence="10">
    <location>
        <position position="242"/>
    </location>
    <ligand>
        <name>ATP</name>
        <dbReference type="ChEBI" id="CHEBI:30616"/>
        <note>ligand shared between two neighboring subunits</note>
    </ligand>
</feature>
<dbReference type="CDD" id="cd18079">
    <property type="entry name" value="S-AdoMet_synt"/>
    <property type="match status" value="1"/>
</dbReference>
<feature type="binding site" evidence="10">
    <location>
        <position position="269"/>
    </location>
    <ligand>
        <name>ATP</name>
        <dbReference type="ChEBI" id="CHEBI:30616"/>
        <note>ligand shared between two neighboring subunits</note>
    </ligand>
</feature>
<dbReference type="FunFam" id="3.30.300.10:FF:000003">
    <property type="entry name" value="S-adenosylmethionine synthase"/>
    <property type="match status" value="1"/>
</dbReference>
<dbReference type="HAMAP" id="MF_00086">
    <property type="entry name" value="S_AdoMet_synth1"/>
    <property type="match status" value="1"/>
</dbReference>
<feature type="domain" description="S-adenosylmethionine synthetase central" evidence="14">
    <location>
        <begin position="118"/>
        <end position="234"/>
    </location>
</feature>
<dbReference type="NCBIfam" id="TIGR01034">
    <property type="entry name" value="metK"/>
    <property type="match status" value="1"/>
</dbReference>
<feature type="binding site" evidence="10">
    <location>
        <position position="242"/>
    </location>
    <ligand>
        <name>L-methionine</name>
        <dbReference type="ChEBI" id="CHEBI:57844"/>
        <note>ligand shared between two neighboring subunits</note>
    </ligand>
</feature>
<feature type="binding site" description="in other chain" evidence="10">
    <location>
        <position position="58"/>
    </location>
    <ligand>
        <name>L-methionine</name>
        <dbReference type="ChEBI" id="CHEBI:57844"/>
        <note>ligand shared between two neighboring subunits</note>
    </ligand>
</feature>
<feature type="binding site" description="in other chain" evidence="10">
    <location>
        <position position="273"/>
    </location>
    <ligand>
        <name>L-methionine</name>
        <dbReference type="ChEBI" id="CHEBI:57844"/>
        <note>ligand shared between two neighboring subunits</note>
    </ligand>
</feature>
<protein>
    <recommendedName>
        <fullName evidence="10">S-adenosylmethionine synthase</fullName>
        <shortName evidence="10">AdoMet synthase</shortName>
        <ecNumber evidence="10">2.5.1.6</ecNumber>
    </recommendedName>
    <alternativeName>
        <fullName evidence="10">MAT</fullName>
    </alternativeName>
    <alternativeName>
        <fullName evidence="10">Methionine adenosyltransferase</fullName>
    </alternativeName>
</protein>
<feature type="binding site" description="in other chain" evidence="10">
    <location>
        <position position="17"/>
    </location>
    <ligand>
        <name>ATP</name>
        <dbReference type="ChEBI" id="CHEBI:30616"/>
        <note>ligand shared between two neighboring subunits</note>
    </ligand>
</feature>
<accession>A0A7Z2VV39</accession>
<evidence type="ECO:0000256" key="5">
    <source>
        <dbReference type="ARBA" id="ARBA00022723"/>
    </source>
</evidence>
<evidence type="ECO:0000256" key="4">
    <source>
        <dbReference type="ARBA" id="ARBA00022679"/>
    </source>
</evidence>
<evidence type="ECO:0000256" key="2">
    <source>
        <dbReference type="ARBA" id="ARBA00009685"/>
    </source>
</evidence>
<dbReference type="AlphaFoldDB" id="A0A7Z2VV39"/>
<keyword evidence="10" id="KW-0963">Cytoplasm</keyword>
<organism evidence="16 17">
    <name type="scientific">Massilia forsythiae</name>
    <dbReference type="NCBI Taxonomy" id="2728020"/>
    <lineage>
        <taxon>Bacteria</taxon>
        <taxon>Pseudomonadati</taxon>
        <taxon>Pseudomonadota</taxon>
        <taxon>Betaproteobacteria</taxon>
        <taxon>Burkholderiales</taxon>
        <taxon>Oxalobacteraceae</taxon>
        <taxon>Telluria group</taxon>
        <taxon>Massilia</taxon>
    </lineage>
</organism>
<reference evidence="16 17" key="1">
    <citation type="submission" date="2020-04" db="EMBL/GenBank/DDBJ databases">
        <title>Genome sequencing of novel species.</title>
        <authorList>
            <person name="Heo J."/>
            <person name="Kim S.-J."/>
            <person name="Kim J.-S."/>
            <person name="Hong S.-B."/>
            <person name="Kwon S.-W."/>
        </authorList>
    </citation>
    <scope>NUCLEOTIDE SEQUENCE [LARGE SCALE GENOMIC DNA]</scope>
    <source>
        <strain evidence="16 17">GN2-R2</strain>
    </source>
</reference>
<comment type="catalytic activity">
    <reaction evidence="10">
        <text>L-methionine + ATP + H2O = S-adenosyl-L-methionine + phosphate + diphosphate</text>
        <dbReference type="Rhea" id="RHEA:21080"/>
        <dbReference type="ChEBI" id="CHEBI:15377"/>
        <dbReference type="ChEBI" id="CHEBI:30616"/>
        <dbReference type="ChEBI" id="CHEBI:33019"/>
        <dbReference type="ChEBI" id="CHEBI:43474"/>
        <dbReference type="ChEBI" id="CHEBI:57844"/>
        <dbReference type="ChEBI" id="CHEBI:59789"/>
        <dbReference type="EC" id="2.5.1.6"/>
    </reaction>
</comment>
<evidence type="ECO:0000256" key="8">
    <source>
        <dbReference type="ARBA" id="ARBA00022842"/>
    </source>
</evidence>
<keyword evidence="8 10" id="KW-0460">Magnesium</keyword>
<dbReference type="KEGG" id="mfy:HH212_06880"/>
<evidence type="ECO:0000259" key="15">
    <source>
        <dbReference type="Pfam" id="PF02773"/>
    </source>
</evidence>
<feature type="domain" description="S-adenosylmethionine synthetase C-terminal" evidence="15">
    <location>
        <begin position="236"/>
        <end position="375"/>
    </location>
</feature>
<evidence type="ECO:0000256" key="7">
    <source>
        <dbReference type="ARBA" id="ARBA00022840"/>
    </source>
</evidence>
<comment type="function">
    <text evidence="10">Catalyzes the formation of S-adenosylmethionine (AdoMet) from methionine and ATP. The overall synthetic reaction is composed of two sequential steps, AdoMet formation and the subsequent tripolyphosphate hydrolysis which occurs prior to release of AdoMet from the enzyme.</text>
</comment>
<dbReference type="GO" id="GO:0006730">
    <property type="term" value="P:one-carbon metabolic process"/>
    <property type="evidence" value="ECO:0007669"/>
    <property type="project" value="UniProtKB-KW"/>
</dbReference>
<keyword evidence="17" id="KW-1185">Reference proteome</keyword>
<dbReference type="EMBL" id="CP051685">
    <property type="protein sequence ID" value="QJD99780.1"/>
    <property type="molecule type" value="Genomic_DNA"/>
</dbReference>
<dbReference type="Pfam" id="PF00438">
    <property type="entry name" value="S-AdoMet_synt_N"/>
    <property type="match status" value="1"/>
</dbReference>
<feature type="binding site" evidence="10">
    <location>
        <position position="19"/>
    </location>
    <ligand>
        <name>Mg(2+)</name>
        <dbReference type="ChEBI" id="CHEBI:18420"/>
    </ligand>
</feature>
<feature type="binding site" description="in other chain" evidence="10">
    <location>
        <position position="101"/>
    </location>
    <ligand>
        <name>L-methionine</name>
        <dbReference type="ChEBI" id="CHEBI:57844"/>
        <note>ligand shared between two neighboring subunits</note>
    </ligand>
</feature>
<keyword evidence="5 10" id="KW-0479">Metal-binding</keyword>
<dbReference type="GO" id="GO:0005524">
    <property type="term" value="F:ATP binding"/>
    <property type="evidence" value="ECO:0007669"/>
    <property type="project" value="UniProtKB-UniRule"/>
</dbReference>
<feature type="binding site" description="in other chain" evidence="10">
    <location>
        <begin position="248"/>
        <end position="249"/>
    </location>
    <ligand>
        <name>ATP</name>
        <dbReference type="ChEBI" id="CHEBI:30616"/>
        <note>ligand shared between two neighboring subunits</note>
    </ligand>
</feature>
<dbReference type="GO" id="GO:0005737">
    <property type="term" value="C:cytoplasm"/>
    <property type="evidence" value="ECO:0007669"/>
    <property type="project" value="UniProtKB-SubCell"/>
</dbReference>
<dbReference type="GO" id="GO:0006556">
    <property type="term" value="P:S-adenosylmethionine biosynthetic process"/>
    <property type="evidence" value="ECO:0007669"/>
    <property type="project" value="UniProtKB-UniRule"/>
</dbReference>
<evidence type="ECO:0000256" key="1">
    <source>
        <dbReference type="ARBA" id="ARBA00005224"/>
    </source>
</evidence>
<dbReference type="RefSeq" id="WP_169434730.1">
    <property type="nucleotide sequence ID" value="NZ_CP051685.1"/>
</dbReference>
<feature type="binding site" description="in other chain" evidence="10">
    <location>
        <begin position="233"/>
        <end position="234"/>
    </location>
    <ligand>
        <name>ATP</name>
        <dbReference type="ChEBI" id="CHEBI:30616"/>
        <note>ligand shared between two neighboring subunits</note>
    </ligand>
</feature>